<accession>A0ABU6SE23</accession>
<evidence type="ECO:0000313" key="1">
    <source>
        <dbReference type="EMBL" id="MED6134505.1"/>
    </source>
</evidence>
<dbReference type="Proteomes" id="UP001341840">
    <property type="component" value="Unassembled WGS sequence"/>
</dbReference>
<keyword evidence="2" id="KW-1185">Reference proteome</keyword>
<reference evidence="1 2" key="1">
    <citation type="journal article" date="2023" name="Plants (Basel)">
        <title>Bridging the Gap: Combining Genomics and Transcriptomics Approaches to Understand Stylosanthes scabra, an Orphan Legume from the Brazilian Caatinga.</title>
        <authorList>
            <person name="Ferreira-Neto J.R.C."/>
            <person name="da Silva M.D."/>
            <person name="Binneck E."/>
            <person name="de Melo N.F."/>
            <person name="da Silva R.H."/>
            <person name="de Melo A.L.T.M."/>
            <person name="Pandolfi V."/>
            <person name="Bustamante F.O."/>
            <person name="Brasileiro-Vidal A.C."/>
            <person name="Benko-Iseppon A.M."/>
        </authorList>
    </citation>
    <scope>NUCLEOTIDE SEQUENCE [LARGE SCALE GENOMIC DNA]</scope>
    <source>
        <tissue evidence="1">Leaves</tissue>
    </source>
</reference>
<dbReference type="EMBL" id="JASCZI010060604">
    <property type="protein sequence ID" value="MED6134505.1"/>
    <property type="molecule type" value="Genomic_DNA"/>
</dbReference>
<comment type="caution">
    <text evidence="1">The sequence shown here is derived from an EMBL/GenBank/DDBJ whole genome shotgun (WGS) entry which is preliminary data.</text>
</comment>
<evidence type="ECO:0000313" key="2">
    <source>
        <dbReference type="Proteomes" id="UP001341840"/>
    </source>
</evidence>
<organism evidence="1 2">
    <name type="scientific">Stylosanthes scabra</name>
    <dbReference type="NCBI Taxonomy" id="79078"/>
    <lineage>
        <taxon>Eukaryota</taxon>
        <taxon>Viridiplantae</taxon>
        <taxon>Streptophyta</taxon>
        <taxon>Embryophyta</taxon>
        <taxon>Tracheophyta</taxon>
        <taxon>Spermatophyta</taxon>
        <taxon>Magnoliopsida</taxon>
        <taxon>eudicotyledons</taxon>
        <taxon>Gunneridae</taxon>
        <taxon>Pentapetalae</taxon>
        <taxon>rosids</taxon>
        <taxon>fabids</taxon>
        <taxon>Fabales</taxon>
        <taxon>Fabaceae</taxon>
        <taxon>Papilionoideae</taxon>
        <taxon>50 kb inversion clade</taxon>
        <taxon>dalbergioids sensu lato</taxon>
        <taxon>Dalbergieae</taxon>
        <taxon>Pterocarpus clade</taxon>
        <taxon>Stylosanthes</taxon>
    </lineage>
</organism>
<sequence length="102" mass="11743">MDSCMSLYASGKPYPVKRASDNVGLQMRMGVLFFEYLVVHLGRARFRIYGFYECQFTFPFLSPYFDSDAPYHIPLSSLHPWMPPPPPAPPAEVFEENDEEMA</sequence>
<protein>
    <submittedName>
        <fullName evidence="1">Uncharacterized protein</fullName>
    </submittedName>
</protein>
<name>A0ABU6SE23_9FABA</name>
<proteinExistence type="predicted"/>
<gene>
    <name evidence="1" type="ORF">PIB30_037555</name>
</gene>